<organism evidence="2 3">
    <name type="scientific">Hibiscus sabdariffa</name>
    <name type="common">roselle</name>
    <dbReference type="NCBI Taxonomy" id="183260"/>
    <lineage>
        <taxon>Eukaryota</taxon>
        <taxon>Viridiplantae</taxon>
        <taxon>Streptophyta</taxon>
        <taxon>Embryophyta</taxon>
        <taxon>Tracheophyta</taxon>
        <taxon>Spermatophyta</taxon>
        <taxon>Magnoliopsida</taxon>
        <taxon>eudicotyledons</taxon>
        <taxon>Gunneridae</taxon>
        <taxon>Pentapetalae</taxon>
        <taxon>rosids</taxon>
        <taxon>malvids</taxon>
        <taxon>Malvales</taxon>
        <taxon>Malvaceae</taxon>
        <taxon>Malvoideae</taxon>
        <taxon>Hibiscus</taxon>
    </lineage>
</organism>
<accession>A0ABR2ENM1</accession>
<dbReference type="EMBL" id="JBBPBM010000011">
    <property type="protein sequence ID" value="KAK8563593.1"/>
    <property type="molecule type" value="Genomic_DNA"/>
</dbReference>
<dbReference type="Pfam" id="PF14111">
    <property type="entry name" value="DUF4283"/>
    <property type="match status" value="1"/>
</dbReference>
<protein>
    <recommendedName>
        <fullName evidence="1">DUF4283 domain-containing protein</fullName>
    </recommendedName>
</protein>
<proteinExistence type="predicted"/>
<gene>
    <name evidence="2" type="ORF">V6N12_035739</name>
</gene>
<evidence type="ECO:0000313" key="2">
    <source>
        <dbReference type="EMBL" id="KAK8563593.1"/>
    </source>
</evidence>
<sequence length="563" mass="63128">MNPRHPNDEPLDPGQVYALVDQSVASDMEVVLHDLSTATVPLDTLMCDEISHSEVGVEIVEEDNVNLIEGDVTRSVVDGLISIEFSKKVQALAVKSLDNTVVIKLLGRHICYGTLRTLLYDLWKPFHAFRLMDIENDYFFVTFHSREDFLKVVSRALWMVFGHYLIVEPWTTDFSMSQPHPNRVVAWVRFSGLLVTLYKKSMITAIVENIGSMVKIDFQTMSSCRGRFMRLAVNLDLRNIAPLLSNPLVNQLAPPSTEPFGLWMMVERHSRRPYQRASKLAQDETVSEVKGSRFNLIFEEDERAVSTAIMDAAKSIDAHDVCKMPVDSDMVSIAVISTDARDVSMMSIDSSLVSSVALSIVVSPEVARDVGRKSVVVSHSASMIVKPPAKSVVARDREMIIDAPHLVKSQKSLTILVIYFRNLYVDFDALSGCYPISGCFPRVDNHLMESLSIVLSFNEDRQWDIALLSSLFPTDIVPHIIGIYPPSTDGFSNLVAWSGTPSSAFSLALAYEFFVGGSWDIKASHWHQIWSLSISQRVLVFLWLVLRDRLLTNVERARRGSNG</sequence>
<dbReference type="InterPro" id="IPR025558">
    <property type="entry name" value="DUF4283"/>
</dbReference>
<evidence type="ECO:0000313" key="3">
    <source>
        <dbReference type="Proteomes" id="UP001472677"/>
    </source>
</evidence>
<dbReference type="Proteomes" id="UP001472677">
    <property type="component" value="Unassembled WGS sequence"/>
</dbReference>
<name>A0ABR2ENM1_9ROSI</name>
<dbReference type="PANTHER" id="PTHR31286:SF173">
    <property type="entry name" value="DUF4283 DOMAIN-CONTAINING PROTEIN"/>
    <property type="match status" value="1"/>
</dbReference>
<feature type="domain" description="DUF4283" evidence="1">
    <location>
        <begin position="96"/>
        <end position="177"/>
    </location>
</feature>
<keyword evidence="3" id="KW-1185">Reference proteome</keyword>
<comment type="caution">
    <text evidence="2">The sequence shown here is derived from an EMBL/GenBank/DDBJ whole genome shotgun (WGS) entry which is preliminary data.</text>
</comment>
<reference evidence="2 3" key="1">
    <citation type="journal article" date="2024" name="G3 (Bethesda)">
        <title>Genome assembly of Hibiscus sabdariffa L. provides insights into metabolisms of medicinal natural products.</title>
        <authorList>
            <person name="Kim T."/>
        </authorList>
    </citation>
    <scope>NUCLEOTIDE SEQUENCE [LARGE SCALE GENOMIC DNA]</scope>
    <source>
        <strain evidence="2">TK-2024</strain>
        <tissue evidence="2">Old leaves</tissue>
    </source>
</reference>
<dbReference type="InterPro" id="IPR040256">
    <property type="entry name" value="At4g02000-like"/>
</dbReference>
<evidence type="ECO:0000259" key="1">
    <source>
        <dbReference type="Pfam" id="PF14111"/>
    </source>
</evidence>
<dbReference type="PANTHER" id="PTHR31286">
    <property type="entry name" value="GLYCINE-RICH CELL WALL STRUCTURAL PROTEIN 1.8-LIKE"/>
    <property type="match status" value="1"/>
</dbReference>